<comment type="caution">
    <text evidence="2">The sequence shown here is derived from an EMBL/GenBank/DDBJ whole genome shotgun (WGS) entry which is preliminary data.</text>
</comment>
<reference evidence="2 3" key="1">
    <citation type="submission" date="2020-08" db="EMBL/GenBank/DDBJ databases">
        <title>Genomic Encyclopedia of Type Strains, Phase IV (KMG-IV): sequencing the most valuable type-strain genomes for metagenomic binning, comparative biology and taxonomic classification.</title>
        <authorList>
            <person name="Goeker M."/>
        </authorList>
    </citation>
    <scope>NUCLEOTIDE SEQUENCE [LARGE SCALE GENOMIC DNA]</scope>
    <source>
        <strain evidence="2 3">DSM 101015</strain>
    </source>
</reference>
<evidence type="ECO:0000313" key="2">
    <source>
        <dbReference type="EMBL" id="MBB4174936.1"/>
    </source>
</evidence>
<dbReference type="InterPro" id="IPR036928">
    <property type="entry name" value="AS_sf"/>
</dbReference>
<proteinExistence type="predicted"/>
<dbReference type="AlphaFoldDB" id="A0A7W6MBE8"/>
<dbReference type="GO" id="GO:0050567">
    <property type="term" value="F:glutaminyl-tRNA synthase (glutamine-hydrolyzing) activity"/>
    <property type="evidence" value="ECO:0007669"/>
    <property type="project" value="UniProtKB-EC"/>
</dbReference>
<dbReference type="GO" id="GO:0050566">
    <property type="term" value="F:asparaginyl-tRNA synthase (glutamine-hydrolyzing) activity"/>
    <property type="evidence" value="ECO:0007669"/>
    <property type="project" value="UniProtKB-EC"/>
</dbReference>
<dbReference type="Proteomes" id="UP000565745">
    <property type="component" value="Unassembled WGS sequence"/>
</dbReference>
<sequence length="442" mass="46819">MARDLRAGTCDPVEVTHEVYDRVAAHGDDAIYIEQTRDRALMLAEASRLRLRAGHPASPLDGVPIAWKDLFDLRGRTTTVGSVVTKNNAPAELDAVVVSDAQRAGLITTGTVNMTEFAYSGIGLNPHYGTPRNVYAPKGQRRSPGGSSSGSGVVVSAGIVPLSMGSDTGGSVRIPASFNGVVGYKTSSQRYSMQGVFPLSQTLDTLGPLAHSAADCALLDAVLRHRDTPEAQPAAASDLTFVIPDEVLFDTLSPAVEDNFNATVSRLEAAGARVRRIALPELREITELMGEHGFLAGAEALANHVDRVYGPDASKMDARVLRRLLAAKDMTAVDLVILQHARVRLMQTTAAKIGNAIILCPTTATTAMEIEPLEADQNEFFRHNGLTLRNTSLGNFLDWCGVSIPNGTDADGMPTGFLLSAPSGCDTAVLGAAMGCEEIIRG</sequence>
<protein>
    <submittedName>
        <fullName evidence="2">Aspartyl-tRNA(Asn)/glutamyl-tRNA(Gln) amidotransferase subunit A</fullName>
        <ecNumber evidence="2">6.3.5.6</ecNumber>
        <ecNumber evidence="2">6.3.5.7</ecNumber>
    </submittedName>
</protein>
<dbReference type="EC" id="6.3.5.7" evidence="2"/>
<dbReference type="Pfam" id="PF01425">
    <property type="entry name" value="Amidase"/>
    <property type="match status" value="1"/>
</dbReference>
<dbReference type="InterPro" id="IPR000120">
    <property type="entry name" value="Amidase"/>
</dbReference>
<dbReference type="PANTHER" id="PTHR11895">
    <property type="entry name" value="TRANSAMIDASE"/>
    <property type="match status" value="1"/>
</dbReference>
<accession>A0A7W6MBE8</accession>
<feature type="domain" description="Amidase" evidence="1">
    <location>
        <begin position="14"/>
        <end position="430"/>
    </location>
</feature>
<dbReference type="EMBL" id="JACIFU010000003">
    <property type="protein sequence ID" value="MBB4174936.1"/>
    <property type="molecule type" value="Genomic_DNA"/>
</dbReference>
<dbReference type="Gene3D" id="3.90.1300.10">
    <property type="entry name" value="Amidase signature (AS) domain"/>
    <property type="match status" value="1"/>
</dbReference>
<evidence type="ECO:0000313" key="3">
    <source>
        <dbReference type="Proteomes" id="UP000565745"/>
    </source>
</evidence>
<keyword evidence="3" id="KW-1185">Reference proteome</keyword>
<keyword evidence="2" id="KW-0808">Transferase</keyword>
<dbReference type="GO" id="GO:0016740">
    <property type="term" value="F:transferase activity"/>
    <property type="evidence" value="ECO:0007669"/>
    <property type="project" value="UniProtKB-KW"/>
</dbReference>
<keyword evidence="2" id="KW-0436">Ligase</keyword>
<name>A0A7W6MBE8_9RHOB</name>
<dbReference type="EC" id="6.3.5.6" evidence="2"/>
<dbReference type="PANTHER" id="PTHR11895:SF176">
    <property type="entry name" value="AMIDASE AMID-RELATED"/>
    <property type="match status" value="1"/>
</dbReference>
<gene>
    <name evidence="2" type="ORF">GGR93_002724</name>
</gene>
<dbReference type="NCBIfam" id="NF004766">
    <property type="entry name" value="PRK06102.1"/>
    <property type="match status" value="1"/>
</dbReference>
<dbReference type="SUPFAM" id="SSF75304">
    <property type="entry name" value="Amidase signature (AS) enzymes"/>
    <property type="match status" value="1"/>
</dbReference>
<dbReference type="InterPro" id="IPR020556">
    <property type="entry name" value="Amidase_CS"/>
</dbReference>
<organism evidence="2 3">
    <name type="scientific">Sulfitobacter noctilucicola</name>
    <dbReference type="NCBI Taxonomy" id="1342301"/>
    <lineage>
        <taxon>Bacteria</taxon>
        <taxon>Pseudomonadati</taxon>
        <taxon>Pseudomonadota</taxon>
        <taxon>Alphaproteobacteria</taxon>
        <taxon>Rhodobacterales</taxon>
        <taxon>Roseobacteraceae</taxon>
        <taxon>Sulfitobacter</taxon>
    </lineage>
</organism>
<evidence type="ECO:0000259" key="1">
    <source>
        <dbReference type="Pfam" id="PF01425"/>
    </source>
</evidence>
<dbReference type="InterPro" id="IPR023631">
    <property type="entry name" value="Amidase_dom"/>
</dbReference>
<dbReference type="PROSITE" id="PS00571">
    <property type="entry name" value="AMIDASES"/>
    <property type="match status" value="1"/>
</dbReference>